<dbReference type="CDD" id="cd12797">
    <property type="entry name" value="M23_peptidase"/>
    <property type="match status" value="1"/>
</dbReference>
<gene>
    <name evidence="2" type="ORF">OO016_12575</name>
</gene>
<dbReference type="InterPro" id="IPR011055">
    <property type="entry name" value="Dup_hybrid_motif"/>
</dbReference>
<dbReference type="InterPro" id="IPR016047">
    <property type="entry name" value="M23ase_b-sheet_dom"/>
</dbReference>
<dbReference type="Proteomes" id="UP001207116">
    <property type="component" value="Unassembled WGS sequence"/>
</dbReference>
<feature type="domain" description="M23ase beta-sheet core" evidence="1">
    <location>
        <begin position="93"/>
        <end position="190"/>
    </location>
</feature>
<protein>
    <submittedName>
        <fullName evidence="2">Peptidoglycan DD-metalloendopeptidase family protein</fullName>
    </submittedName>
</protein>
<evidence type="ECO:0000313" key="2">
    <source>
        <dbReference type="EMBL" id="MCX2720442.1"/>
    </source>
</evidence>
<dbReference type="Gene3D" id="2.70.70.10">
    <property type="entry name" value="Glucose Permease (Domain IIA)"/>
    <property type="match status" value="1"/>
</dbReference>
<dbReference type="Pfam" id="PF01551">
    <property type="entry name" value="Peptidase_M23"/>
    <property type="match status" value="1"/>
</dbReference>
<dbReference type="RefSeq" id="WP_266014585.1">
    <property type="nucleotide sequence ID" value="NZ_JAPFQP010000004.1"/>
</dbReference>
<dbReference type="EMBL" id="JAPFQP010000004">
    <property type="protein sequence ID" value="MCX2720442.1"/>
    <property type="molecule type" value="Genomic_DNA"/>
</dbReference>
<dbReference type="PANTHER" id="PTHR21666:SF270">
    <property type="entry name" value="MUREIN HYDROLASE ACTIVATOR ENVC"/>
    <property type="match status" value="1"/>
</dbReference>
<dbReference type="InterPro" id="IPR050570">
    <property type="entry name" value="Cell_wall_metabolism_enzyme"/>
</dbReference>
<accession>A0AAE3MP65</accession>
<dbReference type="AlphaFoldDB" id="A0AAE3MP65"/>
<keyword evidence="3" id="KW-1185">Reference proteome</keyword>
<organism evidence="2 3">
    <name type="scientific">Lentiprolixibacter aurantiacus</name>
    <dbReference type="NCBI Taxonomy" id="2993939"/>
    <lineage>
        <taxon>Bacteria</taxon>
        <taxon>Pseudomonadati</taxon>
        <taxon>Bacteroidota</taxon>
        <taxon>Flavobacteriia</taxon>
        <taxon>Flavobacteriales</taxon>
        <taxon>Flavobacteriaceae</taxon>
        <taxon>Lentiprolixibacter</taxon>
    </lineage>
</organism>
<dbReference type="PANTHER" id="PTHR21666">
    <property type="entry name" value="PEPTIDASE-RELATED"/>
    <property type="match status" value="1"/>
</dbReference>
<dbReference type="GO" id="GO:0004222">
    <property type="term" value="F:metalloendopeptidase activity"/>
    <property type="evidence" value="ECO:0007669"/>
    <property type="project" value="TreeGrafter"/>
</dbReference>
<sequence>MKQLVSKTLPNPGKPVSILDPAIPISDYCRIDLSTANWALKRVDLTDPVACEAYMDQLLADNGATVAYGGYLEKRNLYADKPAFTHGGNPRNIHLGVDFWAKAGTKVVAPLAGKVHSLRNNNTRGDYGPTVILQHEEEDAILYSLYGHLSLETLENLNPGQALKAGEVIGSLGTADINVNYAPHLHFQLIWDIGSYQGDYPGVCSVDELDYYQNNCPDPCFLLGI</sequence>
<evidence type="ECO:0000259" key="1">
    <source>
        <dbReference type="Pfam" id="PF01551"/>
    </source>
</evidence>
<comment type="caution">
    <text evidence="2">The sequence shown here is derived from an EMBL/GenBank/DDBJ whole genome shotgun (WGS) entry which is preliminary data.</text>
</comment>
<name>A0AAE3MP65_9FLAO</name>
<evidence type="ECO:0000313" key="3">
    <source>
        <dbReference type="Proteomes" id="UP001207116"/>
    </source>
</evidence>
<dbReference type="SUPFAM" id="SSF51261">
    <property type="entry name" value="Duplicated hybrid motif"/>
    <property type="match status" value="1"/>
</dbReference>
<proteinExistence type="predicted"/>
<reference evidence="2" key="1">
    <citation type="submission" date="2022-11" db="EMBL/GenBank/DDBJ databases">
        <title>The characterization of three novel Bacteroidetes species and genomic analysis of their roles in tidal elemental geochemical cycles.</title>
        <authorList>
            <person name="Ma K.-J."/>
        </authorList>
    </citation>
    <scope>NUCLEOTIDE SEQUENCE</scope>
    <source>
        <strain evidence="2">M415</strain>
    </source>
</reference>